<evidence type="ECO:0000259" key="23">
    <source>
        <dbReference type="PROSITE" id="PS50853"/>
    </source>
</evidence>
<feature type="domain" description="Ig-like" evidence="22">
    <location>
        <begin position="148"/>
        <end position="229"/>
    </location>
</feature>
<evidence type="ECO:0000256" key="9">
    <source>
        <dbReference type="ARBA" id="ARBA00022801"/>
    </source>
</evidence>
<sequence length="2753" mass="304739">MLAAIPVFVIVQRSVRMRSKWIFSTIGRFVRSLRAKLLFQSFNQKPRIVRSPESVATTVGQSVLFVCLVEGNPAPKVQWKVSGTDVSEARFGKTVRAPRGSVLRVTNALPSHNGAVITCTATNALGHAEQSANLIVYADESAAPPGYPRFLNSFSVIVAKKNAAVELECRASGDPQPEIDWYKNSVPVDLTNPRFEKLNEGNLRISNLVEEDEGKYECAATNSKGTRLSSGDNLLVRENVETSLQLIAPSTKRFRPHFTNIPVPRQIVPPGGRLALTCTAVGAPVPTVDWYRGNRRLHRERLDQQPPGTARILLLDLSESINVTCVAESPMGRIYHDVQVVVKMLPNPPGRPYLADLGALHARVAFEPSAKSVNNSTVTNYLLFWITSKQFNNETLHAIPQNALAMLQNPNGALSVESLFHSDQDEKPLRFILIPPTFHRVIKIGEDQVKLVQNLSTNEPINKMNHFVAILGSVTQLRPYTEYTVWARAVGFDGDASFPGPTITFTTHELAPTSPPRDVHAQAISNAAVTVYWDAPSEANGRIRAYRVHYTDRPQLELPFWDTSIMDVDETNKSSNLEQKAGQVSAGGRTTPGHLFLLTHLIADTTYYIRVSAVNRKGEGPPSDISIVIVRPGLLSQPRNLTATVQSSHEIELVWEPPSDVDQSSRPLKNYHLLYAPMSTIKSIEKPKWAAYLDAKMSGVEQLEIEPGLKRILISGLKPDTQYLFNMASVSNSGSGVRAVAYGRTKRFVPAAPTDLTVEAVSSTELEVCWKPPARDARSTQEATTMSTRIAYYDLSWRPSTSTGGWLRSDQSPSPWFNQMGSASSLPETNGFNRRLVPVQTEASTVAESYKARIPQLQPGTYYVIHLRAVAPSGSGDRAVASPVRTWDHPPTAPRNLRLLSQIIPPTGPSMPPQVLLRAAWDASLTLTDRTELEDLGGQARNETFYRIRWRLLLERTEQAARKDGNHKRLRRALSDSDWSLYWQGKDRNDRLTQTDYMIPVSLRGGEVNITGTNWNPTPGQFLLGMTYEINVAAITPVQVGQEAIETLTLEGAAPTAAPIDLTLMDQSSPNYLTWQPPDWSHRHGPFVAYEVKCWHSNSTTDTQQNSVGESFMTVNLTLDPGHVQWPGQTPLDSHWLIAWPNAQVALQSLIHVDSVSSGLPARVVCLVRGQTVYGYSPWSPATTVLPRRTTSPSPPKEVRAILMVNGELRVSWAMPPGLIQTVQPNSVTWIGDQSDTPFASHLERIVYRRFAVYVSPDKVKNWTRQLTSGPVTEWVVSNCDPRHDYVVRVSAVDRLEQEGTWSTAIRAERISAGSEIAVHNLTCSLFYTEQTGRWNAELSWATPSRLLRGMHLGRLLHYRVNYTRLRSYAHYQQTTSRESSVRILDANSPPSHVTHSIYGLESNSIYAVSVRPVLKSVSVSTKNDWTDLYGSPLAVSCVTPDKPTSTIQPPWVIGSVRNSKGLSIGCPQMNWTRSNPERYELVALRLNAAGNVDTSEEVSPLAIWTTDPSVNGESRLKPVRVELTGPDNRAPKPHHVDKGHEFRLTGRALQPDTVYALALRVFLKILAPNGNLGRSTEPLYFQSVWLHPVSLNQAAVGAPKIFRATNSEDWTDIDRVLWISQNKPFGDTSVSHKPPSDDATARGPDGMPPLSLDPSAKIDPSILSPGASMPDSRLQKSKSRVSLVVTIISTTALLIGLGLVCLLIILYRRRKRDKPAAHAQTKYAPYDTWSRDSLATNDRHRTGKLWPHRCTPVAYSTLLSWVNPNKRSPKRHLPGTRSLVEVHGPPPGTLASYSAGLGHSFPDDNFSGALLNGTINGFDNTNTVDRLATSVAATNFGSLRKDAIRTETNNLRLMDSPNSTLYATDPRNGIGLSRVDSVSLGHRGVMLNSPSPTTIFPANYTNRIGHQEGLPACNGFTAGSLKSMTTLGSRNLPVFKPTGSITLPNGRICGSRLIGIGQLMETVQALKADNGRLMAAEFESIDPGGQFTWEHSNRPGNRVKNRYANVIAYDHSRVVLQPVSGTDPDSDYINANYLDGYRKQNAYIATQGPLPHTVADFWRMVWEQRSAMIVSMTRLEERARVKCEQYWPGTSGTLSFATGNGQSSMSRLAHSKLMDNTKLWTKESSVPPPTMFRGTDYINAGDDSLVFSNEHSYKPLLDDCTSGWTGLGNAEVISEATYGELTVGLIDSMELAYYTMRTFVLHRLGCSERREVRQLQFTAWPDHGVPNHPAPLLMFLRRVRAESPPDVGPVVVHCSAGVGRTGAFILLDILLEQMRHEKAVDVFGAVSRLRSQRNFMVQTEDQYAFVYEALVEAAASGNTELSVRQLSAHWARLIKADSTVIREFASEENPCTTGLELEFSQLVAQTQLSRMTLYLPRANIGLLSPIDPFSIHDEDRFQTGLTNTTTTNSGPLSPRFTTPESGTLKPSAALARANLSKNRHLDIVPHDANRVALKAVRGVDGSDYINASYIDGYRTRAAYIATQAPLTCTLEDFWRMIWETGSCLIVRLESTSSINDPKSADSLIYWPTVQSARHGFLVIDPIATYSMNSYILRELRITDTRDGTTRTIRQFDATPTTDAMIEFDCPHIGFCSRRINEAGGKLHELYNSDPLAPSSPQSHADSLLDTSITKGSSNANRLVGSTRPLSSNFKQRYQPLCEAMLETVIQVHKTKEHFGMDGPITVHCNLGAGRTGVFLAIALVLQRMRYEGVVDMFQTVKLLRWQRPGLVNTAAEYAFCYATALEYLDAFERYTN</sequence>
<evidence type="ECO:0000256" key="4">
    <source>
        <dbReference type="ARBA" id="ARBA00013064"/>
    </source>
</evidence>
<evidence type="ECO:0000256" key="6">
    <source>
        <dbReference type="ARBA" id="ARBA00022692"/>
    </source>
</evidence>
<dbReference type="PRINTS" id="PR00700">
    <property type="entry name" value="PRTYPHPHTASE"/>
</dbReference>
<organism evidence="24 25">
    <name type="scientific">Fasciola hepatica</name>
    <name type="common">Liver fluke</name>
    <dbReference type="NCBI Taxonomy" id="6192"/>
    <lineage>
        <taxon>Eukaryota</taxon>
        <taxon>Metazoa</taxon>
        <taxon>Spiralia</taxon>
        <taxon>Lophotrochozoa</taxon>
        <taxon>Platyhelminthes</taxon>
        <taxon>Trematoda</taxon>
        <taxon>Digenea</taxon>
        <taxon>Plagiorchiida</taxon>
        <taxon>Echinostomata</taxon>
        <taxon>Echinostomatoidea</taxon>
        <taxon>Fasciolidae</taxon>
        <taxon>Fasciola</taxon>
    </lineage>
</organism>
<protein>
    <recommendedName>
        <fullName evidence="4">protein-tyrosine-phosphatase</fullName>
        <ecNumber evidence="4">3.1.3.48</ecNumber>
    </recommendedName>
</protein>
<dbReference type="InterPro" id="IPR016130">
    <property type="entry name" value="Tyr_Pase_AS"/>
</dbReference>
<keyword evidence="14 24" id="KW-0675">Receptor</keyword>
<dbReference type="Pfam" id="PF00041">
    <property type="entry name" value="fn3"/>
    <property type="match status" value="2"/>
</dbReference>
<evidence type="ECO:0000256" key="5">
    <source>
        <dbReference type="ARBA" id="ARBA00022475"/>
    </source>
</evidence>
<gene>
    <name evidence="24" type="ORF">D915_000032</name>
</gene>
<evidence type="ECO:0000256" key="2">
    <source>
        <dbReference type="ARBA" id="ARBA00004479"/>
    </source>
</evidence>
<dbReference type="InterPro" id="IPR029021">
    <property type="entry name" value="Prot-tyrosine_phosphatase-like"/>
</dbReference>
<dbReference type="PROSITE" id="PS00383">
    <property type="entry name" value="TYR_PHOSPHATASE_1"/>
    <property type="match status" value="2"/>
</dbReference>
<evidence type="ECO:0000256" key="14">
    <source>
        <dbReference type="ARBA" id="ARBA00023170"/>
    </source>
</evidence>
<feature type="domain" description="Tyrosine-protein phosphatase" evidence="20">
    <location>
        <begin position="1975"/>
        <end position="2314"/>
    </location>
</feature>
<dbReference type="InterPro" id="IPR003595">
    <property type="entry name" value="Tyr_Pase_cat"/>
</dbReference>
<evidence type="ECO:0000256" key="13">
    <source>
        <dbReference type="ARBA" id="ARBA00023157"/>
    </source>
</evidence>
<feature type="region of interest" description="Disordered" evidence="18">
    <location>
        <begin position="1627"/>
        <end position="1652"/>
    </location>
</feature>
<dbReference type="PANTHER" id="PTHR46957:SF6">
    <property type="entry name" value="PROTEIN-TYROSINE-PHOSPHATASE"/>
    <property type="match status" value="1"/>
</dbReference>
<dbReference type="InterPro" id="IPR013098">
    <property type="entry name" value="Ig_I-set"/>
</dbReference>
<dbReference type="InterPro" id="IPR036116">
    <property type="entry name" value="FN3_sf"/>
</dbReference>
<keyword evidence="11 19" id="KW-1133">Transmembrane helix</keyword>
<keyword evidence="7" id="KW-0732">Signal</keyword>
<feature type="transmembrane region" description="Helical" evidence="19">
    <location>
        <begin position="1684"/>
        <end position="1708"/>
    </location>
</feature>
<keyword evidence="12 19" id="KW-0472">Membrane</keyword>
<evidence type="ECO:0000256" key="11">
    <source>
        <dbReference type="ARBA" id="ARBA00022989"/>
    </source>
</evidence>
<reference evidence="24" key="1">
    <citation type="submission" date="2019-03" db="EMBL/GenBank/DDBJ databases">
        <title>Improved annotation for the trematode Fasciola hepatica.</title>
        <authorList>
            <person name="Choi Y.-J."/>
            <person name="Martin J."/>
            <person name="Mitreva M."/>
        </authorList>
    </citation>
    <scope>NUCLEOTIDE SEQUENCE [LARGE SCALE GENOMIC DNA]</scope>
</reference>
<dbReference type="InterPro" id="IPR000242">
    <property type="entry name" value="PTP_cat"/>
</dbReference>
<comment type="similarity">
    <text evidence="3">Belongs to the protein-tyrosine phosphatase family. Receptor class 2A subfamily.</text>
</comment>
<keyword evidence="6 19" id="KW-0812">Transmembrane</keyword>
<feature type="domain" description="Fibronectin type-III" evidence="23">
    <location>
        <begin position="515"/>
        <end position="633"/>
    </location>
</feature>
<dbReference type="SUPFAM" id="SSF49265">
    <property type="entry name" value="Fibronectin type III"/>
    <property type="match status" value="4"/>
</dbReference>
<evidence type="ECO:0000313" key="24">
    <source>
        <dbReference type="EMBL" id="THD29114.1"/>
    </source>
</evidence>
<evidence type="ECO:0000256" key="19">
    <source>
        <dbReference type="SAM" id="Phobius"/>
    </source>
</evidence>
<dbReference type="InterPro" id="IPR003598">
    <property type="entry name" value="Ig_sub2"/>
</dbReference>
<evidence type="ECO:0000256" key="10">
    <source>
        <dbReference type="ARBA" id="ARBA00022912"/>
    </source>
</evidence>
<dbReference type="GO" id="GO:0004725">
    <property type="term" value="F:protein tyrosine phosphatase activity"/>
    <property type="evidence" value="ECO:0007669"/>
    <property type="project" value="UniProtKB-EC"/>
</dbReference>
<feature type="domain" description="Tyrosine-protein phosphatase" evidence="20">
    <location>
        <begin position="2435"/>
        <end position="2744"/>
    </location>
</feature>
<dbReference type="PROSITE" id="PS50056">
    <property type="entry name" value="TYR_PHOSPHATASE_2"/>
    <property type="match status" value="2"/>
</dbReference>
<dbReference type="InterPro" id="IPR003961">
    <property type="entry name" value="FN3_dom"/>
</dbReference>
<dbReference type="InterPro" id="IPR003599">
    <property type="entry name" value="Ig_sub"/>
</dbReference>
<dbReference type="Gene3D" id="3.90.190.10">
    <property type="entry name" value="Protein tyrosine phosphatase superfamily"/>
    <property type="match status" value="3"/>
</dbReference>
<feature type="compositionally biased region" description="Low complexity" evidence="18">
    <location>
        <begin position="2401"/>
        <end position="2415"/>
    </location>
</feature>
<evidence type="ECO:0000313" key="25">
    <source>
        <dbReference type="Proteomes" id="UP000230066"/>
    </source>
</evidence>
<evidence type="ECO:0000256" key="12">
    <source>
        <dbReference type="ARBA" id="ARBA00023136"/>
    </source>
</evidence>
<dbReference type="SMART" id="SM00404">
    <property type="entry name" value="PTPc_motif"/>
    <property type="match status" value="2"/>
</dbReference>
<name>A0A4E0RSB5_FASHE</name>
<dbReference type="CDD" id="cd00063">
    <property type="entry name" value="FN3"/>
    <property type="match status" value="4"/>
</dbReference>
<evidence type="ECO:0000256" key="15">
    <source>
        <dbReference type="ARBA" id="ARBA00023180"/>
    </source>
</evidence>
<dbReference type="PROSITE" id="PS50835">
    <property type="entry name" value="IG_LIKE"/>
    <property type="match status" value="3"/>
</dbReference>
<keyword evidence="15" id="KW-0325">Glycoprotein</keyword>
<dbReference type="Gene3D" id="2.60.40.10">
    <property type="entry name" value="Immunoglobulins"/>
    <property type="match status" value="9"/>
</dbReference>
<feature type="region of interest" description="Disordered" evidence="18">
    <location>
        <begin position="2401"/>
        <end position="2423"/>
    </location>
</feature>
<dbReference type="Pfam" id="PF07679">
    <property type="entry name" value="I-set"/>
    <property type="match status" value="2"/>
</dbReference>
<dbReference type="SUPFAM" id="SSF48726">
    <property type="entry name" value="Immunoglobulin"/>
    <property type="match status" value="3"/>
</dbReference>
<evidence type="ECO:0000256" key="18">
    <source>
        <dbReference type="SAM" id="MobiDB-lite"/>
    </source>
</evidence>
<dbReference type="InterPro" id="IPR036179">
    <property type="entry name" value="Ig-like_dom_sf"/>
</dbReference>
<keyword evidence="9" id="KW-0378">Hydrolase</keyword>
<dbReference type="InterPro" id="IPR007110">
    <property type="entry name" value="Ig-like_dom"/>
</dbReference>
<evidence type="ECO:0000256" key="8">
    <source>
        <dbReference type="ARBA" id="ARBA00022737"/>
    </source>
</evidence>
<keyword evidence="5" id="KW-1003">Cell membrane</keyword>
<keyword evidence="16" id="KW-0393">Immunoglobulin domain</keyword>
<feature type="domain" description="Ig-like" evidence="22">
    <location>
        <begin position="256"/>
        <end position="341"/>
    </location>
</feature>
<dbReference type="SUPFAM" id="SSF52799">
    <property type="entry name" value="(Phosphotyrosine protein) phosphatases II"/>
    <property type="match status" value="2"/>
</dbReference>
<dbReference type="SMART" id="SM00060">
    <property type="entry name" value="FN3"/>
    <property type="match status" value="6"/>
</dbReference>
<proteinExistence type="inferred from homology"/>
<feature type="domain" description="Tyrosine specific protein phosphatases" evidence="21">
    <location>
        <begin position="2234"/>
        <end position="2305"/>
    </location>
</feature>
<feature type="domain" description="Fibronectin type-III" evidence="23">
    <location>
        <begin position="1216"/>
        <end position="1314"/>
    </location>
</feature>
<dbReference type="GO" id="GO:0005886">
    <property type="term" value="C:plasma membrane"/>
    <property type="evidence" value="ECO:0007669"/>
    <property type="project" value="UniProtKB-SubCell"/>
</dbReference>
<evidence type="ECO:0000256" key="16">
    <source>
        <dbReference type="ARBA" id="ARBA00023319"/>
    </source>
</evidence>
<comment type="subcellular location">
    <subcellularLocation>
        <location evidence="1">Cell membrane</location>
    </subcellularLocation>
    <subcellularLocation>
        <location evidence="2">Membrane</location>
        <topology evidence="2">Single-pass type I membrane protein</topology>
    </subcellularLocation>
</comment>
<dbReference type="SMART" id="SM00194">
    <property type="entry name" value="PTPc"/>
    <property type="match status" value="2"/>
</dbReference>
<dbReference type="FunFam" id="2.60.40.10:FF:000010">
    <property type="entry name" value="receptor-type tyrosine-protein phosphatase delta isoform X1"/>
    <property type="match status" value="1"/>
</dbReference>
<dbReference type="EMBL" id="JXXN02000006">
    <property type="protein sequence ID" value="THD29114.1"/>
    <property type="molecule type" value="Genomic_DNA"/>
</dbReference>
<evidence type="ECO:0000259" key="22">
    <source>
        <dbReference type="PROSITE" id="PS50835"/>
    </source>
</evidence>
<keyword evidence="25" id="KW-1185">Reference proteome</keyword>
<accession>A0A4E0RSB5</accession>
<dbReference type="Pfam" id="PF00102">
    <property type="entry name" value="Y_phosphatase"/>
    <property type="match status" value="4"/>
</dbReference>
<evidence type="ECO:0000256" key="3">
    <source>
        <dbReference type="ARBA" id="ARBA00010504"/>
    </source>
</evidence>
<evidence type="ECO:0000256" key="7">
    <source>
        <dbReference type="ARBA" id="ARBA00022729"/>
    </source>
</evidence>
<comment type="caution">
    <text evidence="24">The sequence shown here is derived from an EMBL/GenBank/DDBJ whole genome shotgun (WGS) entry which is preliminary data.</text>
</comment>
<keyword evidence="10" id="KW-0904">Protein phosphatase</keyword>
<evidence type="ECO:0000259" key="20">
    <source>
        <dbReference type="PROSITE" id="PS50055"/>
    </source>
</evidence>
<dbReference type="InterPro" id="IPR000387">
    <property type="entry name" value="Tyr_Pase_dom"/>
</dbReference>
<dbReference type="FunFam" id="2.60.40.10:FF:000273">
    <property type="entry name" value="contactin-3 isoform X1"/>
    <property type="match status" value="1"/>
</dbReference>
<dbReference type="InterPro" id="IPR013783">
    <property type="entry name" value="Ig-like_fold"/>
</dbReference>
<dbReference type="PANTHER" id="PTHR46957">
    <property type="entry name" value="CYTOKINE RECEPTOR"/>
    <property type="match status" value="1"/>
</dbReference>
<dbReference type="SMART" id="SM00409">
    <property type="entry name" value="IG"/>
    <property type="match status" value="3"/>
</dbReference>
<dbReference type="EC" id="3.1.3.48" evidence="4"/>
<feature type="domain" description="Fibronectin type-III" evidence="23">
    <location>
        <begin position="637"/>
        <end position="752"/>
    </location>
</feature>
<dbReference type="InterPro" id="IPR050713">
    <property type="entry name" value="RTP_Phos/Ushers"/>
</dbReference>
<feature type="domain" description="Ig-like" evidence="22">
    <location>
        <begin position="46"/>
        <end position="135"/>
    </location>
</feature>
<dbReference type="Proteomes" id="UP000230066">
    <property type="component" value="Unassembled WGS sequence"/>
</dbReference>
<evidence type="ECO:0000256" key="17">
    <source>
        <dbReference type="ARBA" id="ARBA00051722"/>
    </source>
</evidence>
<evidence type="ECO:0000259" key="21">
    <source>
        <dbReference type="PROSITE" id="PS50056"/>
    </source>
</evidence>
<dbReference type="SMART" id="SM00408">
    <property type="entry name" value="IGc2"/>
    <property type="match status" value="3"/>
</dbReference>
<comment type="catalytic activity">
    <reaction evidence="17">
        <text>O-phospho-L-tyrosyl-[protein] + H2O = L-tyrosyl-[protein] + phosphate</text>
        <dbReference type="Rhea" id="RHEA:10684"/>
        <dbReference type="Rhea" id="RHEA-COMP:10136"/>
        <dbReference type="Rhea" id="RHEA-COMP:20101"/>
        <dbReference type="ChEBI" id="CHEBI:15377"/>
        <dbReference type="ChEBI" id="CHEBI:43474"/>
        <dbReference type="ChEBI" id="CHEBI:46858"/>
        <dbReference type="ChEBI" id="CHEBI:61978"/>
        <dbReference type="EC" id="3.1.3.48"/>
    </reaction>
</comment>
<evidence type="ECO:0000256" key="1">
    <source>
        <dbReference type="ARBA" id="ARBA00004236"/>
    </source>
</evidence>
<keyword evidence="13" id="KW-1015">Disulfide bond</keyword>
<dbReference type="PROSITE" id="PS50055">
    <property type="entry name" value="TYR_PHOSPHATASE_PTP"/>
    <property type="match status" value="2"/>
</dbReference>
<feature type="domain" description="Tyrosine specific protein phosphatases" evidence="21">
    <location>
        <begin position="2659"/>
        <end position="2735"/>
    </location>
</feature>
<dbReference type="PROSITE" id="PS50853">
    <property type="entry name" value="FN3"/>
    <property type="match status" value="3"/>
</dbReference>
<keyword evidence="8" id="KW-0677">Repeat</keyword>